<evidence type="ECO:0000313" key="3">
    <source>
        <dbReference type="EMBL" id="MFD0962258.1"/>
    </source>
</evidence>
<keyword evidence="4" id="KW-1185">Reference proteome</keyword>
<evidence type="ECO:0000259" key="2">
    <source>
        <dbReference type="PROSITE" id="PS50975"/>
    </source>
</evidence>
<dbReference type="EMBL" id="JBHTJZ010000073">
    <property type="protein sequence ID" value="MFD0962258.1"/>
    <property type="molecule type" value="Genomic_DNA"/>
</dbReference>
<proteinExistence type="predicted"/>
<dbReference type="Gene3D" id="3.30.470.20">
    <property type="entry name" value="ATP-grasp fold, B domain"/>
    <property type="match status" value="1"/>
</dbReference>
<dbReference type="Pfam" id="PF14398">
    <property type="entry name" value="ATPgrasp_YheCD"/>
    <property type="match status" value="1"/>
</dbReference>
<accession>A0ABW3HXP5</accession>
<protein>
    <submittedName>
        <fullName evidence="3">YheC/YheD family protein</fullName>
    </submittedName>
</protein>
<dbReference type="PROSITE" id="PS50975">
    <property type="entry name" value="ATP_GRASP"/>
    <property type="match status" value="1"/>
</dbReference>
<dbReference type="InterPro" id="IPR011761">
    <property type="entry name" value="ATP-grasp"/>
</dbReference>
<dbReference type="InterPro" id="IPR026838">
    <property type="entry name" value="YheC/D"/>
</dbReference>
<dbReference type="SUPFAM" id="SSF56059">
    <property type="entry name" value="Glutathione synthetase ATP-binding domain-like"/>
    <property type="match status" value="1"/>
</dbReference>
<reference evidence="4" key="1">
    <citation type="journal article" date="2019" name="Int. J. Syst. Evol. Microbiol.">
        <title>The Global Catalogue of Microorganisms (GCM) 10K type strain sequencing project: providing services to taxonomists for standard genome sequencing and annotation.</title>
        <authorList>
            <consortium name="The Broad Institute Genomics Platform"/>
            <consortium name="The Broad Institute Genome Sequencing Center for Infectious Disease"/>
            <person name="Wu L."/>
            <person name="Ma J."/>
        </authorList>
    </citation>
    <scope>NUCLEOTIDE SEQUENCE [LARGE SCALE GENOMIC DNA]</scope>
    <source>
        <strain evidence="4">CCUG 59129</strain>
    </source>
</reference>
<sequence length="458" mass="50420">MRKSKIGLQLTPSTVLPEDAIMLGESVIRAKKIPRSGPVILKFGAYRQHVKIIPSPKINGMRMSGALAARMGIYAGHPSRVGLCLQYDADTSTLALGPLIGVLVSRDYPDSPEKPFGSITMFCRELVEACKAQGAYVFFFTPDLIGDSVGGTEGWVYTGIWQRVWLPAPDVINNRLTSRRLENRPNVKQFIAETKHAYGTSIFNEKFLDKTEVFDALQSNNDLRRYLPESHQLRNISTMKSMCSRYSSVFLKPVRGSLGKGIIRISRLSADGYQAMHATSAGYRKQTYPTLGKLYASLASKMKTSRYQIQQGLQLIEIGKRPVDFRALAQKNAAGKWTITSIVARTAGEQHFVSNLARGGTLSPVGVAVAKANIGKNSQDAALRLRQAALHIAQGVDESIPAHFGELGIDLALDTNGKVWLLEVNSKPSKNDNTPLNEGKIRPSVRMMIQYSRHLAGF</sequence>
<comment type="caution">
    <text evidence="3">The sequence shown here is derived from an EMBL/GenBank/DDBJ whole genome shotgun (WGS) entry which is preliminary data.</text>
</comment>
<gene>
    <name evidence="3" type="ORF">ACFQ2I_23230</name>
</gene>
<dbReference type="Proteomes" id="UP001596989">
    <property type="component" value="Unassembled WGS sequence"/>
</dbReference>
<evidence type="ECO:0000256" key="1">
    <source>
        <dbReference type="PROSITE-ProRule" id="PRU00409"/>
    </source>
</evidence>
<keyword evidence="1" id="KW-0547">Nucleotide-binding</keyword>
<name>A0ABW3HXP5_9BACL</name>
<dbReference type="RefSeq" id="WP_377568719.1">
    <property type="nucleotide sequence ID" value="NZ_JBHTJZ010000073.1"/>
</dbReference>
<keyword evidence="1" id="KW-0067">ATP-binding</keyword>
<organism evidence="3 4">
    <name type="scientific">Paenibacillus chungangensis</name>
    <dbReference type="NCBI Taxonomy" id="696535"/>
    <lineage>
        <taxon>Bacteria</taxon>
        <taxon>Bacillati</taxon>
        <taxon>Bacillota</taxon>
        <taxon>Bacilli</taxon>
        <taxon>Bacillales</taxon>
        <taxon>Paenibacillaceae</taxon>
        <taxon>Paenibacillus</taxon>
    </lineage>
</organism>
<evidence type="ECO:0000313" key="4">
    <source>
        <dbReference type="Proteomes" id="UP001596989"/>
    </source>
</evidence>
<feature type="domain" description="ATP-grasp" evidence="2">
    <location>
        <begin position="220"/>
        <end position="453"/>
    </location>
</feature>